<dbReference type="Proteomes" id="UP000182444">
    <property type="component" value="Chromosome 1D"/>
</dbReference>
<dbReference type="AlphaFoldDB" id="A0A1D8NGC5"/>
<dbReference type="EMBL" id="CP017556">
    <property type="protein sequence ID" value="AOW04685.1"/>
    <property type="molecule type" value="Genomic_DNA"/>
</dbReference>
<dbReference type="GeneID" id="2911215"/>
<dbReference type="VEuPathDB" id="FungiDB:YALI1_D34980g"/>
<evidence type="ECO:0000313" key="1">
    <source>
        <dbReference type="EMBL" id="AOW04685.1"/>
    </source>
</evidence>
<protein>
    <submittedName>
        <fullName evidence="1">Uncharacterized protein</fullName>
    </submittedName>
</protein>
<reference evidence="2 4" key="2">
    <citation type="submission" date="2018-07" db="EMBL/GenBank/DDBJ databases">
        <title>Draft Genome Assemblies for Five Robust Yarrowia lipolytica Strains Exhibiting High Lipid Production and Pentose Sugar Utilization and Sugar Alcohol Secretion from Undetoxified Lignocellulosic Biomass Hydrolysates.</title>
        <authorList>
            <consortium name="DOE Joint Genome Institute"/>
            <person name="Walker C."/>
            <person name="Ryu S."/>
            <person name="Na H."/>
            <person name="Zane M."/>
            <person name="LaButti K."/>
            <person name="Lipzen A."/>
            <person name="Haridas S."/>
            <person name="Barry K."/>
            <person name="Grigoriev I.V."/>
            <person name="Quarterman J."/>
            <person name="Slininger P."/>
            <person name="Dien B."/>
            <person name="Trinh C.T."/>
        </authorList>
    </citation>
    <scope>NUCLEOTIDE SEQUENCE [LARGE SCALE GENOMIC DNA]</scope>
    <source>
        <strain evidence="2 4">YB392</strain>
    </source>
</reference>
<gene>
    <name evidence="2" type="ORF">B0I71DRAFT_130435</name>
    <name evidence="1" type="ORF">YALI1_D34980g</name>
</gene>
<proteinExistence type="predicted"/>
<sequence length="261" mass="27871">MKITNPLRAKQWCAALNPGERLRGTQRARFHYKYSHHLPPVFLLQTSSLQHILLTFVRFVSHDKYPLTSIIMVAIKNILAASAIVSAAVAAPTQPEDLDKRDLQLIGNVIGEAFNIVNITLQLVQGTLNLLLKPSSDRPTYYATVKEFFTKLNWAIGQLVMDLKKSPLTTLVGDILGVVLFSPLITSLKALIEAIATSLLSIVGDGVVGPVGDLLNGILGGVGGLIGGLGNVPGLQGQLSELGSASNVLAQSLSSVEATHH</sequence>
<dbReference type="EMBL" id="KZ858975">
    <property type="protein sequence ID" value="RDW26658.1"/>
    <property type="molecule type" value="Genomic_DNA"/>
</dbReference>
<name>A0A1D8NGC5_YARLL</name>
<accession>A0A1D8NGC5</accession>
<dbReference type="Proteomes" id="UP000256601">
    <property type="component" value="Unassembled WGS sequence"/>
</dbReference>
<reference evidence="1 3" key="1">
    <citation type="journal article" date="2016" name="PLoS ONE">
        <title>Sequence Assembly of Yarrowia lipolytica Strain W29/CLIB89 Shows Transposable Element Diversity.</title>
        <authorList>
            <person name="Magnan C."/>
            <person name="Yu J."/>
            <person name="Chang I."/>
            <person name="Jahn E."/>
            <person name="Kanomata Y."/>
            <person name="Wu J."/>
            <person name="Zeller M."/>
            <person name="Oakes M."/>
            <person name="Baldi P."/>
            <person name="Sandmeyer S."/>
        </authorList>
    </citation>
    <scope>NUCLEOTIDE SEQUENCE [LARGE SCALE GENOMIC DNA]</scope>
    <source>
        <strain evidence="1">CLIB89</strain>
        <strain evidence="3">CLIB89(W29)</strain>
    </source>
</reference>
<evidence type="ECO:0000313" key="4">
    <source>
        <dbReference type="Proteomes" id="UP000256601"/>
    </source>
</evidence>
<dbReference type="VEuPathDB" id="FungiDB:YALI0_D26466g"/>
<evidence type="ECO:0000313" key="2">
    <source>
        <dbReference type="EMBL" id="RDW26658.1"/>
    </source>
</evidence>
<evidence type="ECO:0000313" key="3">
    <source>
        <dbReference type="Proteomes" id="UP000182444"/>
    </source>
</evidence>
<dbReference type="KEGG" id="yli:2911215"/>
<organism evidence="1 3">
    <name type="scientific">Yarrowia lipolytica</name>
    <name type="common">Candida lipolytica</name>
    <dbReference type="NCBI Taxonomy" id="4952"/>
    <lineage>
        <taxon>Eukaryota</taxon>
        <taxon>Fungi</taxon>
        <taxon>Dikarya</taxon>
        <taxon>Ascomycota</taxon>
        <taxon>Saccharomycotina</taxon>
        <taxon>Dipodascomycetes</taxon>
        <taxon>Dipodascales</taxon>
        <taxon>Dipodascales incertae sedis</taxon>
        <taxon>Yarrowia</taxon>
    </lineage>
</organism>